<evidence type="ECO:0000256" key="12">
    <source>
        <dbReference type="ARBA" id="ARBA00023239"/>
    </source>
</evidence>
<evidence type="ECO:0000313" key="17">
    <source>
        <dbReference type="Proteomes" id="UP000189933"/>
    </source>
</evidence>
<proteinExistence type="inferred from homology"/>
<keyword evidence="11" id="KW-0535">Nitrogen fixation</keyword>
<dbReference type="GO" id="GO:0051539">
    <property type="term" value="F:4 iron, 4 sulfur cluster binding"/>
    <property type="evidence" value="ECO:0007669"/>
    <property type="project" value="UniProtKB-KW"/>
</dbReference>
<comment type="function">
    <text evidence="2">Involved in the biosynthesis of the iron-molybdenum cofactor (FeMo-co or M-cluster) found in the dinitrogenase enzyme of the nitrogenase complex in nitrogen-fixing microorganisms. NifB catalyzes the crucial step of radical SAM-dependent carbide insertion that occurs concomitant with the insertion of a 9th sulfur and the rearrangement/coupling of two [4Fe-4S] clusters into a [8Fe-9S-C] cluster, the precursor to the M-cluster.</text>
</comment>
<keyword evidence="6" id="KW-0004">4Fe-4S</keyword>
<dbReference type="AlphaFoldDB" id="A0A1T4PGR2"/>
<evidence type="ECO:0000256" key="6">
    <source>
        <dbReference type="ARBA" id="ARBA00022485"/>
    </source>
</evidence>
<evidence type="ECO:0000256" key="13">
    <source>
        <dbReference type="ARBA" id="ARBA00030926"/>
    </source>
</evidence>
<organism evidence="16 17">
    <name type="scientific">Carboxydocella sporoproducens DSM 16521</name>
    <dbReference type="NCBI Taxonomy" id="1121270"/>
    <lineage>
        <taxon>Bacteria</taxon>
        <taxon>Bacillati</taxon>
        <taxon>Bacillota</taxon>
        <taxon>Clostridia</taxon>
        <taxon>Eubacteriales</taxon>
        <taxon>Clostridiales Family XVI. Incertae Sedis</taxon>
        <taxon>Carboxydocella</taxon>
    </lineage>
</organism>
<evidence type="ECO:0000256" key="14">
    <source>
        <dbReference type="ARBA" id="ARBA00032102"/>
    </source>
</evidence>
<evidence type="ECO:0000256" key="7">
    <source>
        <dbReference type="ARBA" id="ARBA00022691"/>
    </source>
</evidence>
<dbReference type="Pfam" id="PF04055">
    <property type="entry name" value="Radical_SAM"/>
    <property type="match status" value="1"/>
</dbReference>
<feature type="domain" description="Radical SAM core" evidence="15">
    <location>
        <begin position="18"/>
        <end position="260"/>
    </location>
</feature>
<evidence type="ECO:0000256" key="5">
    <source>
        <dbReference type="ARBA" id="ARBA00021702"/>
    </source>
</evidence>
<dbReference type="SFLD" id="SFLDS00029">
    <property type="entry name" value="Radical_SAM"/>
    <property type="match status" value="1"/>
</dbReference>
<dbReference type="SFLD" id="SFLDG01068">
    <property type="entry name" value="FeMo_cofactor_biosynthesis_pro"/>
    <property type="match status" value="1"/>
</dbReference>
<evidence type="ECO:0000256" key="9">
    <source>
        <dbReference type="ARBA" id="ARBA00023004"/>
    </source>
</evidence>
<dbReference type="PANTHER" id="PTHR43787:SF13">
    <property type="entry name" value="FEMO COFACTOR BIOSYNTHESIS PROTEIN NIFB"/>
    <property type="match status" value="1"/>
</dbReference>
<keyword evidence="9" id="KW-0408">Iron</keyword>
<dbReference type="SMART" id="SM00729">
    <property type="entry name" value="Elp3"/>
    <property type="match status" value="1"/>
</dbReference>
<dbReference type="OrthoDB" id="9764725at2"/>
<evidence type="ECO:0000256" key="4">
    <source>
        <dbReference type="ARBA" id="ARBA00006804"/>
    </source>
</evidence>
<dbReference type="SUPFAM" id="SSF102114">
    <property type="entry name" value="Radical SAM enzymes"/>
    <property type="match status" value="1"/>
</dbReference>
<dbReference type="Proteomes" id="UP000189933">
    <property type="component" value="Unassembled WGS sequence"/>
</dbReference>
<dbReference type="RefSeq" id="WP_078665325.1">
    <property type="nucleotide sequence ID" value="NZ_FUXM01000011.1"/>
</dbReference>
<dbReference type="GO" id="GO:0046872">
    <property type="term" value="F:metal ion binding"/>
    <property type="evidence" value="ECO:0007669"/>
    <property type="project" value="UniProtKB-KW"/>
</dbReference>
<dbReference type="CDD" id="cd01335">
    <property type="entry name" value="Radical_SAM"/>
    <property type="match status" value="1"/>
</dbReference>
<gene>
    <name evidence="16" type="ORF">SAMN02745885_01245</name>
</gene>
<comment type="pathway">
    <text evidence="3">Cofactor biosynthesis; Fe-Mo cofactor biosynthesis.</text>
</comment>
<keyword evidence="12" id="KW-0456">Lyase</keyword>
<evidence type="ECO:0000259" key="15">
    <source>
        <dbReference type="PROSITE" id="PS51918"/>
    </source>
</evidence>
<dbReference type="InterPro" id="IPR013785">
    <property type="entry name" value="Aldolase_TIM"/>
</dbReference>
<comment type="similarity">
    <text evidence="4">Belongs to the radical SAM superfamily. NifB family.</text>
</comment>
<sequence length="283" mass="31713">MWCEQKITEHPCLNKEVAGKKGRVHLPVAPRCNIKCRYCSQKYDCANENRPGVASTLLKPWQAIYRLKEILEKDERISVVGIAGPGDPLANKETFETFRLVNEHAPGLLKCLSTNGLLLPDYIEEIKVLRIDSLTVTVNAVDPTIGNQIYDWVLYKGQILRGLSGASKLLSNQLMGIEAAVKHGIVVKVNTVLIPGINDHHVSEIARVMRDLGVYVMNIMPLIPQADFAHLTPPSPEELLRIRQQNRVFIPQMDHCRQCRADAIGLLGEEESNYDQKICCGQQ</sequence>
<evidence type="ECO:0000256" key="2">
    <source>
        <dbReference type="ARBA" id="ARBA00003522"/>
    </source>
</evidence>
<evidence type="ECO:0000256" key="1">
    <source>
        <dbReference type="ARBA" id="ARBA00001966"/>
    </source>
</evidence>
<evidence type="ECO:0000256" key="11">
    <source>
        <dbReference type="ARBA" id="ARBA00023231"/>
    </source>
</evidence>
<dbReference type="InterPro" id="IPR058240">
    <property type="entry name" value="rSAM_sf"/>
</dbReference>
<keyword evidence="7" id="KW-0949">S-adenosyl-L-methionine</keyword>
<keyword evidence="17" id="KW-1185">Reference proteome</keyword>
<accession>A0A1T4PGR2</accession>
<dbReference type="InterPro" id="IPR006638">
    <property type="entry name" value="Elp3/MiaA/NifB-like_rSAM"/>
</dbReference>
<dbReference type="InterPro" id="IPR007197">
    <property type="entry name" value="rSAM"/>
</dbReference>
<keyword evidence="10" id="KW-0411">Iron-sulfur</keyword>
<evidence type="ECO:0000256" key="3">
    <source>
        <dbReference type="ARBA" id="ARBA00005155"/>
    </source>
</evidence>
<evidence type="ECO:0000313" key="16">
    <source>
        <dbReference type="EMBL" id="SJZ89968.1"/>
    </source>
</evidence>
<dbReference type="UniPathway" id="UPA00782"/>
<dbReference type="SFLD" id="SFLDG01067">
    <property type="entry name" value="SPASM/twitch_domain_containing"/>
    <property type="match status" value="1"/>
</dbReference>
<dbReference type="EMBL" id="FUXM01000011">
    <property type="protein sequence ID" value="SJZ89968.1"/>
    <property type="molecule type" value="Genomic_DNA"/>
</dbReference>
<dbReference type="GO" id="GO:0016829">
    <property type="term" value="F:lyase activity"/>
    <property type="evidence" value="ECO:0007669"/>
    <property type="project" value="UniProtKB-KW"/>
</dbReference>
<comment type="cofactor">
    <cofactor evidence="1">
        <name>[4Fe-4S] cluster</name>
        <dbReference type="ChEBI" id="CHEBI:49883"/>
    </cofactor>
</comment>
<dbReference type="SFLD" id="SFLDF00281">
    <property type="entry name" value="FeMo_cofactor_biosynthesis_pro"/>
    <property type="match status" value="1"/>
</dbReference>
<keyword evidence="8" id="KW-0479">Metal-binding</keyword>
<evidence type="ECO:0000256" key="10">
    <source>
        <dbReference type="ARBA" id="ARBA00023014"/>
    </source>
</evidence>
<dbReference type="Gene3D" id="3.20.20.70">
    <property type="entry name" value="Aldolase class I"/>
    <property type="match status" value="1"/>
</dbReference>
<reference evidence="17" key="1">
    <citation type="submission" date="2017-02" db="EMBL/GenBank/DDBJ databases">
        <authorList>
            <person name="Varghese N."/>
            <person name="Submissions S."/>
        </authorList>
    </citation>
    <scope>NUCLEOTIDE SEQUENCE [LARGE SCALE GENOMIC DNA]</scope>
    <source>
        <strain evidence="17">DSM 16521</strain>
    </source>
</reference>
<protein>
    <recommendedName>
        <fullName evidence="5">FeMo cofactor biosynthesis protein NifB</fullName>
    </recommendedName>
    <alternativeName>
        <fullName evidence="14">Nitrogenase cofactor maturase NifB</fullName>
    </alternativeName>
    <alternativeName>
        <fullName evidence="13">Radical SAM assemblase NifB</fullName>
    </alternativeName>
</protein>
<dbReference type="PANTHER" id="PTHR43787">
    <property type="entry name" value="FEMO COFACTOR BIOSYNTHESIS PROTEIN NIFB-RELATED"/>
    <property type="match status" value="1"/>
</dbReference>
<name>A0A1T4PGR2_9FIRM</name>
<dbReference type="PROSITE" id="PS51918">
    <property type="entry name" value="RADICAL_SAM"/>
    <property type="match status" value="1"/>
</dbReference>
<evidence type="ECO:0000256" key="8">
    <source>
        <dbReference type="ARBA" id="ARBA00022723"/>
    </source>
</evidence>